<dbReference type="GO" id="GO:0016301">
    <property type="term" value="F:kinase activity"/>
    <property type="evidence" value="ECO:0007669"/>
    <property type="project" value="UniProtKB-KW"/>
</dbReference>
<evidence type="ECO:0000313" key="5">
    <source>
        <dbReference type="EMBL" id="SFS11302.1"/>
    </source>
</evidence>
<dbReference type="InterPro" id="IPR052700">
    <property type="entry name" value="Carb_kinase_PfkB-like"/>
</dbReference>
<evidence type="ECO:0000256" key="2">
    <source>
        <dbReference type="ARBA" id="ARBA00022679"/>
    </source>
</evidence>
<dbReference type="Gene3D" id="3.40.1190.20">
    <property type="match status" value="1"/>
</dbReference>
<reference evidence="5 6" key="1">
    <citation type="submission" date="2016-10" db="EMBL/GenBank/DDBJ databases">
        <authorList>
            <person name="Varghese N."/>
            <person name="Submissions S."/>
        </authorList>
    </citation>
    <scope>NUCLEOTIDE SEQUENCE [LARGE SCALE GENOMIC DNA]</scope>
    <source>
        <strain evidence="5 6">IAM 15147</strain>
    </source>
</reference>
<dbReference type="InterPro" id="IPR011611">
    <property type="entry name" value="PfkB_dom"/>
</dbReference>
<dbReference type="Pfam" id="PF00294">
    <property type="entry name" value="PfkB"/>
    <property type="match status" value="1"/>
</dbReference>
<sequence length="319" mass="34153">MTRFDVTAIGEGGIRLSVPAGERLERAQSFEIGIAGTEANVLAGLSALGWSTSWCSALPDSALGRRVENQLRTHGIDLSLVRRVPGARLGTYYVEYSVPPRPTQVTFDRADTAFALMQPEAVDWDALLDTRVLHLTGLTAALSPNVAAILAEAVSRAKDAGVPVSLDVNYRRNLWAPEQAAEALAPLVASADILFCRTEDATTLWGTPTDSESALAAMRERTGARWVHLTDSDRGIWSWVDGQVASTPIVPVSIVDRLGAGDGFAAGALHGWLADDHATSARYGAVMAALALSQRGEQVITTRAELDELLIDPERSLTR</sequence>
<dbReference type="CDD" id="cd01166">
    <property type="entry name" value="KdgK"/>
    <property type="match status" value="1"/>
</dbReference>
<dbReference type="SUPFAM" id="SSF53613">
    <property type="entry name" value="Ribokinase-like"/>
    <property type="match status" value="1"/>
</dbReference>
<evidence type="ECO:0000313" key="6">
    <source>
        <dbReference type="Proteomes" id="UP000198506"/>
    </source>
</evidence>
<dbReference type="RefSeq" id="WP_092917444.1">
    <property type="nucleotide sequence ID" value="NZ_FOZN01000002.1"/>
</dbReference>
<accession>A0AA94KZM9</accession>
<feature type="domain" description="Carbohydrate kinase PfkB" evidence="4">
    <location>
        <begin position="14"/>
        <end position="298"/>
    </location>
</feature>
<evidence type="ECO:0000256" key="3">
    <source>
        <dbReference type="ARBA" id="ARBA00022777"/>
    </source>
</evidence>
<proteinExistence type="inferred from homology"/>
<comment type="caution">
    <text evidence="5">The sequence shown here is derived from an EMBL/GenBank/DDBJ whole genome shotgun (WGS) entry which is preliminary data.</text>
</comment>
<name>A0AA94KZM9_9MICO</name>
<dbReference type="InterPro" id="IPR029056">
    <property type="entry name" value="Ribokinase-like"/>
</dbReference>
<gene>
    <name evidence="5" type="ORF">SAMN04487783_1551</name>
</gene>
<comment type="similarity">
    <text evidence="1">Belongs to the carbohydrate kinase PfkB family.</text>
</comment>
<dbReference type="PANTHER" id="PTHR43320:SF2">
    <property type="entry name" value="2-DEHYDRO-3-DEOXYGLUCONOKINASE_2-DEHYDRO-3-DEOXYGALACTONOKINASE"/>
    <property type="match status" value="1"/>
</dbReference>
<dbReference type="Proteomes" id="UP000198506">
    <property type="component" value="Unassembled WGS sequence"/>
</dbReference>
<evidence type="ECO:0000256" key="1">
    <source>
        <dbReference type="ARBA" id="ARBA00010688"/>
    </source>
</evidence>
<keyword evidence="6" id="KW-1185">Reference proteome</keyword>
<dbReference type="AlphaFoldDB" id="A0AA94KZM9"/>
<organism evidence="5 6">
    <name type="scientific">Agrococcus baldri</name>
    <dbReference type="NCBI Taxonomy" id="153730"/>
    <lineage>
        <taxon>Bacteria</taxon>
        <taxon>Bacillati</taxon>
        <taxon>Actinomycetota</taxon>
        <taxon>Actinomycetes</taxon>
        <taxon>Micrococcales</taxon>
        <taxon>Microbacteriaceae</taxon>
        <taxon>Agrococcus</taxon>
    </lineage>
</organism>
<keyword evidence="2" id="KW-0808">Transferase</keyword>
<dbReference type="EMBL" id="FOZN01000002">
    <property type="protein sequence ID" value="SFS11302.1"/>
    <property type="molecule type" value="Genomic_DNA"/>
</dbReference>
<keyword evidence="3" id="KW-0418">Kinase</keyword>
<evidence type="ECO:0000259" key="4">
    <source>
        <dbReference type="Pfam" id="PF00294"/>
    </source>
</evidence>
<dbReference type="PANTHER" id="PTHR43320">
    <property type="entry name" value="SUGAR KINASE"/>
    <property type="match status" value="1"/>
</dbReference>
<protein>
    <submittedName>
        <fullName evidence="5">2-dehydro-3-deoxygluconokinase</fullName>
    </submittedName>
</protein>